<evidence type="ECO:0000256" key="5">
    <source>
        <dbReference type="ARBA" id="ARBA00022842"/>
    </source>
</evidence>
<keyword evidence="7" id="KW-0051">Antiviral defense</keyword>
<dbReference type="Proteomes" id="UP000273252">
    <property type="component" value="Unassembled WGS sequence"/>
</dbReference>
<dbReference type="EMBL" id="QVMU01000014">
    <property type="protein sequence ID" value="RJX69693.1"/>
    <property type="molecule type" value="Genomic_DNA"/>
</dbReference>
<dbReference type="AlphaFoldDB" id="A0A3A6QIE7"/>
<dbReference type="PROSITE" id="PS50878">
    <property type="entry name" value="RT_POL"/>
    <property type="match status" value="1"/>
</dbReference>
<dbReference type="OrthoDB" id="7055795at2"/>
<comment type="similarity">
    <text evidence="8">Belongs to the bacterial reverse transcriptase family.</text>
</comment>
<dbReference type="GO" id="GO:0046872">
    <property type="term" value="F:metal ion binding"/>
    <property type="evidence" value="ECO:0007669"/>
    <property type="project" value="UniProtKB-KW"/>
</dbReference>
<dbReference type="SUPFAM" id="SSF56672">
    <property type="entry name" value="DNA/RNA polymerases"/>
    <property type="match status" value="1"/>
</dbReference>
<accession>A0A3A6QIE7</accession>
<dbReference type="Gene3D" id="3.30.70.270">
    <property type="match status" value="1"/>
</dbReference>
<gene>
    <name evidence="11" type="ORF">DZ860_14525</name>
</gene>
<dbReference type="InterPro" id="IPR000477">
    <property type="entry name" value="RT_dom"/>
</dbReference>
<comment type="catalytic activity">
    <reaction evidence="9">
        <text>DNA(n) + a 2'-deoxyribonucleoside 5'-triphosphate = DNA(n+1) + diphosphate</text>
        <dbReference type="Rhea" id="RHEA:22508"/>
        <dbReference type="Rhea" id="RHEA-COMP:17339"/>
        <dbReference type="Rhea" id="RHEA-COMP:17340"/>
        <dbReference type="ChEBI" id="CHEBI:33019"/>
        <dbReference type="ChEBI" id="CHEBI:61560"/>
        <dbReference type="ChEBI" id="CHEBI:173112"/>
        <dbReference type="EC" id="2.7.7.49"/>
    </reaction>
</comment>
<dbReference type="PRINTS" id="PR00866">
    <property type="entry name" value="RNADNAPOLMS"/>
</dbReference>
<dbReference type="NCBIfam" id="NF038233">
    <property type="entry name" value="retron_St85_RT"/>
    <property type="match status" value="1"/>
</dbReference>
<keyword evidence="3" id="KW-0548">Nucleotidyltransferase</keyword>
<evidence type="ECO:0000259" key="10">
    <source>
        <dbReference type="PROSITE" id="PS50878"/>
    </source>
</evidence>
<evidence type="ECO:0000256" key="7">
    <source>
        <dbReference type="ARBA" id="ARBA00023118"/>
    </source>
</evidence>
<dbReference type="CDD" id="cd03487">
    <property type="entry name" value="RT_Bac_retron_II"/>
    <property type="match status" value="1"/>
</dbReference>
<reference evidence="11 12" key="1">
    <citation type="submission" date="2018-08" db="EMBL/GenBank/DDBJ databases">
        <title>Vibrio isolated from the Eastern China Marginal Seas.</title>
        <authorList>
            <person name="Li Y."/>
        </authorList>
    </citation>
    <scope>NUCLEOTIDE SEQUENCE [LARGE SCALE GENOMIC DNA]</scope>
    <source>
        <strain evidence="11 12">BEI233</strain>
    </source>
</reference>
<dbReference type="InterPro" id="IPR043128">
    <property type="entry name" value="Rev_trsase/Diguanyl_cyclase"/>
</dbReference>
<dbReference type="EC" id="2.7.7.49" evidence="1"/>
<proteinExistence type="inferred from homology"/>
<evidence type="ECO:0000313" key="11">
    <source>
        <dbReference type="EMBL" id="RJX69693.1"/>
    </source>
</evidence>
<evidence type="ECO:0000256" key="9">
    <source>
        <dbReference type="ARBA" id="ARBA00048173"/>
    </source>
</evidence>
<evidence type="ECO:0000256" key="8">
    <source>
        <dbReference type="ARBA" id="ARBA00034120"/>
    </source>
</evidence>
<keyword evidence="5" id="KW-0460">Magnesium</keyword>
<dbReference type="RefSeq" id="WP_120032514.1">
    <property type="nucleotide sequence ID" value="NZ_QVMU01000014.1"/>
</dbReference>
<keyword evidence="12" id="KW-1185">Reference proteome</keyword>
<dbReference type="InterPro" id="IPR000123">
    <property type="entry name" value="Reverse_transcriptase_msDNA"/>
</dbReference>
<dbReference type="GO" id="GO:0003723">
    <property type="term" value="F:RNA binding"/>
    <property type="evidence" value="ECO:0007669"/>
    <property type="project" value="InterPro"/>
</dbReference>
<dbReference type="PANTHER" id="PTHR34047">
    <property type="entry name" value="NUCLEAR INTRON MATURASE 1, MITOCHONDRIAL-RELATED"/>
    <property type="match status" value="1"/>
</dbReference>
<dbReference type="GO" id="GO:0003964">
    <property type="term" value="F:RNA-directed DNA polymerase activity"/>
    <property type="evidence" value="ECO:0007669"/>
    <property type="project" value="UniProtKB-KW"/>
</dbReference>
<evidence type="ECO:0000256" key="1">
    <source>
        <dbReference type="ARBA" id="ARBA00012493"/>
    </source>
</evidence>
<organism evidence="11 12">
    <name type="scientific">Vibrio sinensis</name>
    <dbReference type="NCBI Taxonomy" id="2302434"/>
    <lineage>
        <taxon>Bacteria</taxon>
        <taxon>Pseudomonadati</taxon>
        <taxon>Pseudomonadota</taxon>
        <taxon>Gammaproteobacteria</taxon>
        <taxon>Vibrionales</taxon>
        <taxon>Vibrionaceae</taxon>
        <taxon>Vibrio</taxon>
    </lineage>
</organism>
<keyword evidence="4" id="KW-0479">Metal-binding</keyword>
<evidence type="ECO:0000256" key="4">
    <source>
        <dbReference type="ARBA" id="ARBA00022723"/>
    </source>
</evidence>
<dbReference type="GO" id="GO:0051607">
    <property type="term" value="P:defense response to virus"/>
    <property type="evidence" value="ECO:0007669"/>
    <property type="project" value="UniProtKB-KW"/>
</dbReference>
<dbReference type="InterPro" id="IPR043502">
    <property type="entry name" value="DNA/RNA_pol_sf"/>
</dbReference>
<name>A0A3A6QIE7_9VIBR</name>
<sequence>MTSKNIYSLKNIGLPAMLSIDDFANQARLSAGKIRYLSATAESHYRVYPVPKVSGKSRLISQPSRELKAVQAWILRNILDKLSSSPCSKGFEVGTSILDNARPHVGSNYVLTIDLEDFFPNVSASKVYGVFSSIGYNKELSILLTNLCTYGGGLPQGAPTSPKLANLVCAKLDARIQGYAGPRGIVYTRYADDMTFSSHTASKIRKVKHFIGTIISDEGFKINHKKTAICGTKRQKKVTGLILSESSVGIGRVKHREIRAKLHHLFTGKSTELSHINGLLSYTYSVDRRAYNKLYAYIGGLTQKYPLSNAVKEISPKIV</sequence>
<evidence type="ECO:0000313" key="12">
    <source>
        <dbReference type="Proteomes" id="UP000273252"/>
    </source>
</evidence>
<dbReference type="InterPro" id="IPR051083">
    <property type="entry name" value="GrpII_Intron_Splice-Mob/Def"/>
</dbReference>
<protein>
    <recommendedName>
        <fullName evidence="1">RNA-directed DNA polymerase</fullName>
        <ecNumber evidence="1">2.7.7.49</ecNumber>
    </recommendedName>
</protein>
<keyword evidence="6 11" id="KW-0695">RNA-directed DNA polymerase</keyword>
<comment type="caution">
    <text evidence="11">The sequence shown here is derived from an EMBL/GenBank/DDBJ whole genome shotgun (WGS) entry which is preliminary data.</text>
</comment>
<dbReference type="PANTHER" id="PTHR34047:SF7">
    <property type="entry name" value="RNA-DIRECTED DNA POLYMERASE"/>
    <property type="match status" value="1"/>
</dbReference>
<keyword evidence="2" id="KW-0808">Transferase</keyword>
<feature type="domain" description="Reverse transcriptase" evidence="10">
    <location>
        <begin position="31"/>
        <end position="243"/>
    </location>
</feature>
<evidence type="ECO:0000256" key="3">
    <source>
        <dbReference type="ARBA" id="ARBA00022695"/>
    </source>
</evidence>
<evidence type="ECO:0000256" key="6">
    <source>
        <dbReference type="ARBA" id="ARBA00022918"/>
    </source>
</evidence>
<evidence type="ECO:0000256" key="2">
    <source>
        <dbReference type="ARBA" id="ARBA00022679"/>
    </source>
</evidence>
<dbReference type="Pfam" id="PF00078">
    <property type="entry name" value="RVT_1"/>
    <property type="match status" value="1"/>
</dbReference>